<keyword evidence="13 16" id="KW-0324">Glycolysis</keyword>
<dbReference type="FunFam" id="3.40.1380.20:FF:000003">
    <property type="entry name" value="Pyruvate kinase"/>
    <property type="match status" value="1"/>
</dbReference>
<keyword evidence="10" id="KW-0067">ATP-binding</keyword>
<dbReference type="InterPro" id="IPR001697">
    <property type="entry name" value="Pyr_Knase"/>
</dbReference>
<name>Q1Z4S5_9GAMM</name>
<dbReference type="Pfam" id="PF00224">
    <property type="entry name" value="PK"/>
    <property type="match status" value="1"/>
</dbReference>
<dbReference type="InterPro" id="IPR040442">
    <property type="entry name" value="Pyrv_kinase-like_dom_sf"/>
</dbReference>
<evidence type="ECO:0000256" key="14">
    <source>
        <dbReference type="ARBA" id="ARBA00023317"/>
    </source>
</evidence>
<dbReference type="GO" id="GO:0006950">
    <property type="term" value="P:response to stress"/>
    <property type="evidence" value="ECO:0007669"/>
    <property type="project" value="UniProtKB-ARBA"/>
</dbReference>
<evidence type="ECO:0000256" key="6">
    <source>
        <dbReference type="ARBA" id="ARBA00022679"/>
    </source>
</evidence>
<dbReference type="Gene3D" id="3.20.20.60">
    <property type="entry name" value="Phosphoenolpyruvate-binding domains"/>
    <property type="match status" value="1"/>
</dbReference>
<dbReference type="InterPro" id="IPR015813">
    <property type="entry name" value="Pyrv/PenolPyrv_kinase-like_dom"/>
</dbReference>
<gene>
    <name evidence="19" type="ORF">P3TCK_01779</name>
</gene>
<dbReference type="GO" id="GO:0000287">
    <property type="term" value="F:magnesium ion binding"/>
    <property type="evidence" value="ECO:0007669"/>
    <property type="project" value="UniProtKB-UniRule"/>
</dbReference>
<evidence type="ECO:0000259" key="18">
    <source>
        <dbReference type="Pfam" id="PF02887"/>
    </source>
</evidence>
<comment type="subunit">
    <text evidence="5">Homotetramer.</text>
</comment>
<dbReference type="InterPro" id="IPR036918">
    <property type="entry name" value="Pyrv_Knase_C_sf"/>
</dbReference>
<dbReference type="InterPro" id="IPR015795">
    <property type="entry name" value="Pyrv_Knase_C"/>
</dbReference>
<dbReference type="InterPro" id="IPR015793">
    <property type="entry name" value="Pyrv_Knase_brl"/>
</dbReference>
<dbReference type="GO" id="GO:0004743">
    <property type="term" value="F:pyruvate kinase activity"/>
    <property type="evidence" value="ECO:0007669"/>
    <property type="project" value="UniProtKB-UniRule"/>
</dbReference>
<dbReference type="FunFam" id="2.40.33.10:FF:000001">
    <property type="entry name" value="Pyruvate kinase"/>
    <property type="match status" value="1"/>
</dbReference>
<dbReference type="AlphaFoldDB" id="Q1Z4S5"/>
<evidence type="ECO:0000256" key="11">
    <source>
        <dbReference type="ARBA" id="ARBA00022842"/>
    </source>
</evidence>
<dbReference type="NCBIfam" id="NF004978">
    <property type="entry name" value="PRK06354.1"/>
    <property type="match status" value="1"/>
</dbReference>
<dbReference type="SUPFAM" id="SSF51621">
    <property type="entry name" value="Phosphoenolpyruvate/pyruvate domain"/>
    <property type="match status" value="1"/>
</dbReference>
<accession>Q1Z4S5</accession>
<organism evidence="19 20">
    <name type="scientific">Photobacterium profundum 3TCK</name>
    <dbReference type="NCBI Taxonomy" id="314280"/>
    <lineage>
        <taxon>Bacteria</taxon>
        <taxon>Pseudomonadati</taxon>
        <taxon>Pseudomonadota</taxon>
        <taxon>Gammaproteobacteria</taxon>
        <taxon>Vibrionales</taxon>
        <taxon>Vibrionaceae</taxon>
        <taxon>Photobacterium</taxon>
    </lineage>
</organism>
<evidence type="ECO:0000256" key="12">
    <source>
        <dbReference type="ARBA" id="ARBA00022958"/>
    </source>
</evidence>
<dbReference type="InterPro" id="IPR011037">
    <property type="entry name" value="Pyrv_Knase-like_insert_dom_sf"/>
</dbReference>
<dbReference type="Pfam" id="PF02887">
    <property type="entry name" value="PK_C"/>
    <property type="match status" value="1"/>
</dbReference>
<comment type="cofactor">
    <cofactor evidence="2">
        <name>K(+)</name>
        <dbReference type="ChEBI" id="CHEBI:29103"/>
    </cofactor>
</comment>
<proteinExistence type="inferred from homology"/>
<evidence type="ECO:0000313" key="19">
    <source>
        <dbReference type="EMBL" id="EAS43546.1"/>
    </source>
</evidence>
<evidence type="ECO:0000256" key="9">
    <source>
        <dbReference type="ARBA" id="ARBA00022777"/>
    </source>
</evidence>
<dbReference type="EC" id="2.7.1.40" evidence="15 16"/>
<dbReference type="Gene3D" id="3.40.1380.20">
    <property type="entry name" value="Pyruvate kinase, C-terminal domain"/>
    <property type="match status" value="1"/>
</dbReference>
<keyword evidence="8" id="KW-0547">Nucleotide-binding</keyword>
<keyword evidence="11 16" id="KW-0460">Magnesium</keyword>
<dbReference type="NCBIfam" id="NF006664">
    <property type="entry name" value="PRK09206.1"/>
    <property type="match status" value="1"/>
</dbReference>
<sequence length="470" mass="50378">MKKTKIVCTIGPKTESVEMLTKLANAGMNVMRLNFSHGNFEEHGQRIENLREVMAASAQPLAILLDTKGPEIRTIKLENGEDFALVAGQEFTFTTDITVVGNQDRVAVTYPGFAKDLTKGNIILVDDGLIEMEVLETTETEVKCKVLNNGDLGENKGVNLPGVSVKLPALSEKDKADLVFGCEQGVDFVAASFIRKEEDVKEIRALLTANGGEKIQIISKIENQEGVDNFDSILEASDGIMVARGDLGVEIPVEEVIFAQKMMIEKCNRARKVVITATQMLDSMIKNPRPTRAEAGDVANAIMDGTDAVMLSGESAKGKYPIEAVTIMAQICNRTDSALKAELGSRLDSSRLRITEAVCKGAVDTSEKLNAPLIVVATEAGKSARSVRKYFPTAKIIAITTNQKTAAQLCLTKGVTPIVVDAIDSTDAFYTRGKEIALETGLGAKGDIVVMVSGALVPSGTTNTASVHVL</sequence>
<dbReference type="PRINTS" id="PR01050">
    <property type="entry name" value="PYRUVTKNASE"/>
</dbReference>
<comment type="cofactor">
    <cofactor evidence="1">
        <name>Mg(2+)</name>
        <dbReference type="ChEBI" id="CHEBI:18420"/>
    </cofactor>
</comment>
<evidence type="ECO:0000256" key="2">
    <source>
        <dbReference type="ARBA" id="ARBA00001958"/>
    </source>
</evidence>
<dbReference type="EMBL" id="AAPH01000010">
    <property type="protein sequence ID" value="EAS43546.1"/>
    <property type="molecule type" value="Genomic_DNA"/>
</dbReference>
<keyword evidence="12" id="KW-0630">Potassium</keyword>
<dbReference type="SUPFAM" id="SSF50800">
    <property type="entry name" value="PK beta-barrel domain-like"/>
    <property type="match status" value="1"/>
</dbReference>
<keyword evidence="9 16" id="KW-0418">Kinase</keyword>
<dbReference type="UniPathway" id="UPA00109">
    <property type="reaction ID" value="UER00188"/>
</dbReference>
<protein>
    <recommendedName>
        <fullName evidence="15 16">Pyruvate kinase</fullName>
        <ecNumber evidence="15 16">2.7.1.40</ecNumber>
    </recommendedName>
</protein>
<dbReference type="GO" id="GO:0005524">
    <property type="term" value="F:ATP binding"/>
    <property type="evidence" value="ECO:0007669"/>
    <property type="project" value="UniProtKB-KW"/>
</dbReference>
<dbReference type="Gene3D" id="2.40.33.10">
    <property type="entry name" value="PK beta-barrel domain-like"/>
    <property type="match status" value="1"/>
</dbReference>
<evidence type="ECO:0000313" key="20">
    <source>
        <dbReference type="Proteomes" id="UP000003789"/>
    </source>
</evidence>
<comment type="similarity">
    <text evidence="4 16">Belongs to the pyruvate kinase family.</text>
</comment>
<dbReference type="RefSeq" id="WP_006228356.1">
    <property type="nucleotide sequence ID" value="NZ_AAPH01000010.1"/>
</dbReference>
<keyword evidence="14 19" id="KW-0670">Pyruvate</keyword>
<comment type="pathway">
    <text evidence="3 16">Carbohydrate degradation; glycolysis; pyruvate from D-glyceraldehyde 3-phosphate: step 5/5.</text>
</comment>
<dbReference type="Proteomes" id="UP000003789">
    <property type="component" value="Unassembled WGS sequence"/>
</dbReference>
<evidence type="ECO:0000256" key="10">
    <source>
        <dbReference type="ARBA" id="ARBA00022840"/>
    </source>
</evidence>
<reference evidence="19 20" key="1">
    <citation type="submission" date="2006-03" db="EMBL/GenBank/DDBJ databases">
        <authorList>
            <person name="Bartlett D.H."/>
            <person name="Valle G."/>
            <person name="Lauro F.M."/>
            <person name="Vezzi A."/>
            <person name="Simonato F."/>
            <person name="Eloe E."/>
            <person name="Vitulo N."/>
            <person name="Stratton T.K."/>
            <person name="D'angelo M."/>
            <person name="Ferriera S."/>
            <person name="Johnson J."/>
            <person name="Kravitz S."/>
            <person name="Beeson K."/>
            <person name="Sutton G."/>
            <person name="Rogers Y."/>
            <person name="Friedman R."/>
            <person name="Frazier M."/>
            <person name="Venter J.C."/>
        </authorList>
    </citation>
    <scope>NUCLEOTIDE SEQUENCE [LARGE SCALE GENOMIC DNA]</scope>
    <source>
        <strain evidence="19 20">3TCK</strain>
    </source>
</reference>
<evidence type="ECO:0000256" key="1">
    <source>
        <dbReference type="ARBA" id="ARBA00001946"/>
    </source>
</evidence>
<evidence type="ECO:0000259" key="17">
    <source>
        <dbReference type="Pfam" id="PF00224"/>
    </source>
</evidence>
<dbReference type="PANTHER" id="PTHR11817">
    <property type="entry name" value="PYRUVATE KINASE"/>
    <property type="match status" value="1"/>
</dbReference>
<evidence type="ECO:0000256" key="13">
    <source>
        <dbReference type="ARBA" id="ARBA00023152"/>
    </source>
</evidence>
<evidence type="ECO:0000256" key="3">
    <source>
        <dbReference type="ARBA" id="ARBA00004997"/>
    </source>
</evidence>
<evidence type="ECO:0000256" key="7">
    <source>
        <dbReference type="ARBA" id="ARBA00022723"/>
    </source>
</evidence>
<comment type="caution">
    <text evidence="19">The sequence shown here is derived from an EMBL/GenBank/DDBJ whole genome shotgun (WGS) entry which is preliminary data.</text>
</comment>
<dbReference type="FunFam" id="3.20.20.60:FF:000001">
    <property type="entry name" value="Pyruvate kinase"/>
    <property type="match status" value="1"/>
</dbReference>
<dbReference type="SUPFAM" id="SSF52935">
    <property type="entry name" value="PK C-terminal domain-like"/>
    <property type="match status" value="1"/>
</dbReference>
<dbReference type="PROSITE" id="PS00110">
    <property type="entry name" value="PYRUVATE_KINASE"/>
    <property type="match status" value="1"/>
</dbReference>
<evidence type="ECO:0000256" key="5">
    <source>
        <dbReference type="ARBA" id="ARBA00011881"/>
    </source>
</evidence>
<comment type="catalytic activity">
    <reaction evidence="16">
        <text>pyruvate + ATP = phosphoenolpyruvate + ADP + H(+)</text>
        <dbReference type="Rhea" id="RHEA:18157"/>
        <dbReference type="ChEBI" id="CHEBI:15361"/>
        <dbReference type="ChEBI" id="CHEBI:15378"/>
        <dbReference type="ChEBI" id="CHEBI:30616"/>
        <dbReference type="ChEBI" id="CHEBI:58702"/>
        <dbReference type="ChEBI" id="CHEBI:456216"/>
        <dbReference type="EC" id="2.7.1.40"/>
    </reaction>
</comment>
<evidence type="ECO:0000256" key="16">
    <source>
        <dbReference type="RuleBase" id="RU000504"/>
    </source>
</evidence>
<feature type="domain" description="Pyruvate kinase barrel" evidence="17">
    <location>
        <begin position="1"/>
        <end position="325"/>
    </location>
</feature>
<dbReference type="OrthoDB" id="9812123at2"/>
<keyword evidence="7" id="KW-0479">Metal-binding</keyword>
<dbReference type="NCBIfam" id="TIGR01064">
    <property type="entry name" value="pyruv_kin"/>
    <property type="match status" value="1"/>
</dbReference>
<dbReference type="GO" id="GO:0030955">
    <property type="term" value="F:potassium ion binding"/>
    <property type="evidence" value="ECO:0007669"/>
    <property type="project" value="UniProtKB-UniRule"/>
</dbReference>
<keyword evidence="6 16" id="KW-0808">Transferase</keyword>
<evidence type="ECO:0000256" key="8">
    <source>
        <dbReference type="ARBA" id="ARBA00022741"/>
    </source>
</evidence>
<dbReference type="InterPro" id="IPR015806">
    <property type="entry name" value="Pyrv_Knase_insert_dom_sf"/>
</dbReference>
<dbReference type="HOGENOM" id="CLU_015439_0_2_6"/>
<dbReference type="GO" id="GO:0016301">
    <property type="term" value="F:kinase activity"/>
    <property type="evidence" value="ECO:0007669"/>
    <property type="project" value="UniProtKB-KW"/>
</dbReference>
<evidence type="ECO:0000256" key="15">
    <source>
        <dbReference type="NCBIfam" id="TIGR01064"/>
    </source>
</evidence>
<dbReference type="NCBIfam" id="NF004491">
    <property type="entry name" value="PRK05826.1"/>
    <property type="match status" value="1"/>
</dbReference>
<feature type="domain" description="Pyruvate kinase C-terminal" evidence="18">
    <location>
        <begin position="356"/>
        <end position="468"/>
    </location>
</feature>
<dbReference type="InterPro" id="IPR018209">
    <property type="entry name" value="Pyrv_Knase_AS"/>
</dbReference>
<evidence type="ECO:0000256" key="4">
    <source>
        <dbReference type="ARBA" id="ARBA00008663"/>
    </source>
</evidence>